<dbReference type="AlphaFoldDB" id="A0A7X9X1D2"/>
<organism evidence="1 2">
    <name type="scientific">Paraburkholderia antibiotica</name>
    <dbReference type="NCBI Taxonomy" id="2728839"/>
    <lineage>
        <taxon>Bacteria</taxon>
        <taxon>Pseudomonadati</taxon>
        <taxon>Pseudomonadota</taxon>
        <taxon>Betaproteobacteria</taxon>
        <taxon>Burkholderiales</taxon>
        <taxon>Burkholderiaceae</taxon>
        <taxon>Paraburkholderia</taxon>
    </lineage>
</organism>
<keyword evidence="2" id="KW-1185">Reference proteome</keyword>
<evidence type="ECO:0000313" key="2">
    <source>
        <dbReference type="Proteomes" id="UP000583127"/>
    </source>
</evidence>
<dbReference type="EMBL" id="JABBFZ010000001">
    <property type="protein sequence ID" value="NML29625.1"/>
    <property type="molecule type" value="Genomic_DNA"/>
</dbReference>
<name>A0A7X9X1D2_9BURK</name>
<accession>A0A7X9X1D2</accession>
<dbReference type="RefSeq" id="WP_169495916.1">
    <property type="nucleotide sequence ID" value="NZ_JABBFZ010000001.1"/>
</dbReference>
<dbReference type="Proteomes" id="UP000583127">
    <property type="component" value="Unassembled WGS sequence"/>
</dbReference>
<protein>
    <submittedName>
        <fullName evidence="1">Uncharacterized protein</fullName>
    </submittedName>
</protein>
<comment type="caution">
    <text evidence="1">The sequence shown here is derived from an EMBL/GenBank/DDBJ whole genome shotgun (WGS) entry which is preliminary data.</text>
</comment>
<evidence type="ECO:0000313" key="1">
    <source>
        <dbReference type="EMBL" id="NML29625.1"/>
    </source>
</evidence>
<gene>
    <name evidence="1" type="ORF">HHL14_02100</name>
</gene>
<proteinExistence type="predicted"/>
<sequence length="94" mass="10646">MFEKLSPQRVRNTAGFVVQVADRETVEYIQGSRIARITVDFAPLTGVYEDTLTDWLADGAVQPMSPQDRVRVLKDIGEGLAFMGIRFEWCRVNP</sequence>
<reference evidence="1 2" key="1">
    <citation type="submission" date="2020-04" db="EMBL/GenBank/DDBJ databases">
        <title>Paraburkholderia sp. G-4-1-8 isolated from soil.</title>
        <authorList>
            <person name="Dahal R.H."/>
        </authorList>
    </citation>
    <scope>NUCLEOTIDE SEQUENCE [LARGE SCALE GENOMIC DNA]</scope>
    <source>
        <strain evidence="1 2">G-4-1-8</strain>
    </source>
</reference>